<sequence>MSNYIFPELSSDQMISIIRNGLKKTQIPKKIIIIGAGMAGLVSASLLKQAGHHVTIIEASERVGGRVYTLRGDFRDEQYLEAGAMRIPHTHFLTLEYIKKFQLPVNRFFNTTPNDIIYVKGIKTRLKVYEQNPDIFGFPVAPQERGKTAAELLQLAIKPVTDFINQNPKRNWPWVIKELDKYSMDTYLRYNPFGVRLSPGAIEMIKVILSLEGFMELSFLELLRELMILFTPSIRFYEITGGNDQLPEAFTTQLKDDIHYGQKVKKIVQHDNQVTIHSVHKILEPFQITGDLAIVTIPFSVLQFVDVEPRDSFSENKWKAIRELHYVGSTKTGIQFKNRFWEKEGMYGGQTVSDLPIKYTQYPSHNLGTPGPGVILASYTWEDDAIPWDSLDDEDRLEYVLKNLATIHGKQVYSEFQTGASHSWIRYPYSGGAFTMFKPEQVKELSPYISSPEGRVHFAGEHASTTHAWIQGAIESGIHVAYEVNDLPKTFFEVHDSPNTSFQS</sequence>
<keyword evidence="5" id="KW-1185">Reference proteome</keyword>
<dbReference type="PANTHER" id="PTHR10742:SF342">
    <property type="entry name" value="AMINE OXIDASE"/>
    <property type="match status" value="1"/>
</dbReference>
<comment type="caution">
    <text evidence="4">The sequence shown here is derived from an EMBL/GenBank/DDBJ whole genome shotgun (WGS) entry which is preliminary data.</text>
</comment>
<feature type="domain" description="Amine oxidase" evidence="3">
    <location>
        <begin position="38"/>
        <end position="484"/>
    </location>
</feature>
<dbReference type="PRINTS" id="PR00757">
    <property type="entry name" value="AMINEOXDASEF"/>
</dbReference>
<comment type="cofactor">
    <cofactor evidence="1">
        <name>FAD</name>
        <dbReference type="ChEBI" id="CHEBI:57692"/>
    </cofactor>
</comment>
<dbReference type="PANTHER" id="PTHR10742">
    <property type="entry name" value="FLAVIN MONOAMINE OXIDASE"/>
    <property type="match status" value="1"/>
</dbReference>
<dbReference type="SUPFAM" id="SSF51905">
    <property type="entry name" value="FAD/NAD(P)-binding domain"/>
    <property type="match status" value="1"/>
</dbReference>
<protein>
    <submittedName>
        <fullName evidence="4">Flavin monoamine oxidase family protein</fullName>
    </submittedName>
</protein>
<proteinExistence type="predicted"/>
<dbReference type="Proteomes" id="UP001595752">
    <property type="component" value="Unassembled WGS sequence"/>
</dbReference>
<dbReference type="InterPro" id="IPR002937">
    <property type="entry name" value="Amino_oxidase"/>
</dbReference>
<evidence type="ECO:0000313" key="4">
    <source>
        <dbReference type="EMBL" id="MFC3883636.1"/>
    </source>
</evidence>
<evidence type="ECO:0000256" key="2">
    <source>
        <dbReference type="ARBA" id="ARBA00023002"/>
    </source>
</evidence>
<name>A0ABV8B338_9BACI</name>
<dbReference type="EMBL" id="JBHRZT010000038">
    <property type="protein sequence ID" value="MFC3883636.1"/>
    <property type="molecule type" value="Genomic_DNA"/>
</dbReference>
<reference evidence="5" key="1">
    <citation type="journal article" date="2019" name="Int. J. Syst. Evol. Microbiol.">
        <title>The Global Catalogue of Microorganisms (GCM) 10K type strain sequencing project: providing services to taxonomists for standard genome sequencing and annotation.</title>
        <authorList>
            <consortium name="The Broad Institute Genomics Platform"/>
            <consortium name="The Broad Institute Genome Sequencing Center for Infectious Disease"/>
            <person name="Wu L."/>
            <person name="Ma J."/>
        </authorList>
    </citation>
    <scope>NUCLEOTIDE SEQUENCE [LARGE SCALE GENOMIC DNA]</scope>
    <source>
        <strain evidence="5">CCUG 61889</strain>
    </source>
</reference>
<dbReference type="InterPro" id="IPR036188">
    <property type="entry name" value="FAD/NAD-bd_sf"/>
</dbReference>
<keyword evidence="2" id="KW-0560">Oxidoreductase</keyword>
<dbReference type="InterPro" id="IPR001613">
    <property type="entry name" value="Flavin_amine_oxidase"/>
</dbReference>
<evidence type="ECO:0000256" key="1">
    <source>
        <dbReference type="ARBA" id="ARBA00001974"/>
    </source>
</evidence>
<evidence type="ECO:0000313" key="5">
    <source>
        <dbReference type="Proteomes" id="UP001595752"/>
    </source>
</evidence>
<dbReference type="RefSeq" id="WP_377914316.1">
    <property type="nucleotide sequence ID" value="NZ_JBHRZT010000038.1"/>
</dbReference>
<dbReference type="InterPro" id="IPR050281">
    <property type="entry name" value="Flavin_monoamine_oxidase"/>
</dbReference>
<organism evidence="4 5">
    <name type="scientific">Bacillus songklensis</name>
    <dbReference type="NCBI Taxonomy" id="1069116"/>
    <lineage>
        <taxon>Bacteria</taxon>
        <taxon>Bacillati</taxon>
        <taxon>Bacillota</taxon>
        <taxon>Bacilli</taxon>
        <taxon>Bacillales</taxon>
        <taxon>Bacillaceae</taxon>
        <taxon>Bacillus</taxon>
    </lineage>
</organism>
<accession>A0ABV8B338</accession>
<dbReference type="Pfam" id="PF01593">
    <property type="entry name" value="Amino_oxidase"/>
    <property type="match status" value="1"/>
</dbReference>
<dbReference type="Gene3D" id="3.90.660.10">
    <property type="match status" value="1"/>
</dbReference>
<evidence type="ECO:0000259" key="3">
    <source>
        <dbReference type="Pfam" id="PF01593"/>
    </source>
</evidence>
<dbReference type="Gene3D" id="1.10.405.10">
    <property type="entry name" value="Guanine Nucleotide Dissociation Inhibitor, domain 1"/>
    <property type="match status" value="1"/>
</dbReference>
<gene>
    <name evidence="4" type="ORF">ACFOU2_09030</name>
</gene>
<dbReference type="SUPFAM" id="SSF54373">
    <property type="entry name" value="FAD-linked reductases, C-terminal domain"/>
    <property type="match status" value="1"/>
</dbReference>
<dbReference type="Gene3D" id="3.50.50.60">
    <property type="entry name" value="FAD/NAD(P)-binding domain"/>
    <property type="match status" value="1"/>
</dbReference>